<name>A0A2T4APC1_TRIHA</name>
<protein>
    <submittedName>
        <fullName evidence="2">Uncharacterized protein</fullName>
    </submittedName>
</protein>
<keyword evidence="3" id="KW-1185">Reference proteome</keyword>
<dbReference type="AlphaFoldDB" id="A0A2T4APC1"/>
<evidence type="ECO:0000313" key="3">
    <source>
        <dbReference type="Proteomes" id="UP000241690"/>
    </source>
</evidence>
<proteinExistence type="predicted"/>
<dbReference type="Proteomes" id="UP000241690">
    <property type="component" value="Unassembled WGS sequence"/>
</dbReference>
<organism evidence="2 3">
    <name type="scientific">Trichoderma harzianum CBS 226.95</name>
    <dbReference type="NCBI Taxonomy" id="983964"/>
    <lineage>
        <taxon>Eukaryota</taxon>
        <taxon>Fungi</taxon>
        <taxon>Dikarya</taxon>
        <taxon>Ascomycota</taxon>
        <taxon>Pezizomycotina</taxon>
        <taxon>Sordariomycetes</taxon>
        <taxon>Hypocreomycetidae</taxon>
        <taxon>Hypocreales</taxon>
        <taxon>Hypocreaceae</taxon>
        <taxon>Trichoderma</taxon>
    </lineage>
</organism>
<feature type="region of interest" description="Disordered" evidence="1">
    <location>
        <begin position="101"/>
        <end position="129"/>
    </location>
</feature>
<dbReference type="RefSeq" id="XP_024778602.1">
    <property type="nucleotide sequence ID" value="XM_024914086.1"/>
</dbReference>
<reference evidence="2 3" key="1">
    <citation type="submission" date="2016-07" db="EMBL/GenBank/DDBJ databases">
        <title>Multiple horizontal gene transfer events from other fungi enriched the ability of initially mycotrophic Trichoderma (Ascomycota) to feed on dead plant biomass.</title>
        <authorList>
            <consortium name="DOE Joint Genome Institute"/>
            <person name="Aerts A."/>
            <person name="Atanasova L."/>
            <person name="Chenthamara K."/>
            <person name="Zhang J."/>
            <person name="Grujic M."/>
            <person name="Henrissat B."/>
            <person name="Kuo A."/>
            <person name="Salamov A."/>
            <person name="Lipzen A."/>
            <person name="Labutti K."/>
            <person name="Barry K."/>
            <person name="Miao Y."/>
            <person name="Rahimi M.J."/>
            <person name="Shen Q."/>
            <person name="Grigoriev I.V."/>
            <person name="Kubicek C.P."/>
            <person name="Druzhinina I.S."/>
        </authorList>
    </citation>
    <scope>NUCLEOTIDE SEQUENCE [LARGE SCALE GENOMIC DNA]</scope>
    <source>
        <strain evidence="2 3">CBS 226.95</strain>
    </source>
</reference>
<sequence length="189" mass="21013">MGDNPISAGNSEPISSFHSSAYPRCKNKVWLASSKRRLPSITVAPGAARLLILAPTTTVSHARPTHHALPAWTRLRTLTSRRRGILRIRTTGAPMARINETRRQKGGEKSEKQNRKKKQKQDTIAYGPDSGSWGLAPTRACRYTTADKPLLGVWGYEIFTVLRNALEVVRIFGPVCLSEKEARDNHHHG</sequence>
<dbReference type="GeneID" id="36622651"/>
<evidence type="ECO:0000256" key="1">
    <source>
        <dbReference type="SAM" id="MobiDB-lite"/>
    </source>
</evidence>
<dbReference type="EMBL" id="KZ679676">
    <property type="protein sequence ID" value="PTB58925.1"/>
    <property type="molecule type" value="Genomic_DNA"/>
</dbReference>
<evidence type="ECO:0000313" key="2">
    <source>
        <dbReference type="EMBL" id="PTB58925.1"/>
    </source>
</evidence>
<feature type="compositionally biased region" description="Basic and acidic residues" evidence="1">
    <location>
        <begin position="101"/>
        <end position="113"/>
    </location>
</feature>
<gene>
    <name evidence="2" type="ORF">M431DRAFT_290929</name>
</gene>
<accession>A0A2T4APC1</accession>